<reference evidence="1 2" key="1">
    <citation type="journal article" date="2004" name="J. Virol.">
        <title>Complete genome sequence of lymphocystis disease virus isolated from China.</title>
        <authorList>
            <person name="Zhang Q.Y."/>
            <person name="Xiao F."/>
            <person name="Xie J."/>
            <person name="Li Z.Q."/>
            <person name="Gui J.F."/>
        </authorList>
    </citation>
    <scope>NUCLEOTIDE SEQUENCE [LARGE SCALE GENOMIC DNA]</scope>
</reference>
<dbReference type="EMBL" id="AY380826">
    <property type="protein sequence ID" value="AAU11012.1"/>
    <property type="molecule type" value="Genomic_DNA"/>
</dbReference>
<proteinExistence type="predicted"/>
<keyword evidence="2" id="KW-1185">Reference proteome</keyword>
<accession>Q677U5</accession>
<dbReference type="Proteomes" id="UP000106699">
    <property type="component" value="Segment"/>
</dbReference>
<name>Q677U5_9VIRU</name>
<sequence length="43" mass="4953">MTQSIIDNDVKLKRYSALKLEINKFIATRNLIAINLFISCLKV</sequence>
<dbReference type="RefSeq" id="YP_073673.1">
    <property type="nucleotide sequence ID" value="NC_005902.1"/>
</dbReference>
<evidence type="ECO:0000313" key="1">
    <source>
        <dbReference type="EMBL" id="AAU11012.1"/>
    </source>
</evidence>
<organism evidence="1 2">
    <name type="scientific">lymphocystis disease virus-China</name>
    <dbReference type="NCBI Taxonomy" id="256729"/>
    <lineage>
        <taxon>Viruses</taxon>
        <taxon>Varidnaviria</taxon>
        <taxon>Bamfordvirae</taxon>
        <taxon>Nucleocytoviricota</taxon>
        <taxon>Megaviricetes</taxon>
        <taxon>Pimascovirales</taxon>
        <taxon>Pimascovirales incertae sedis</taxon>
        <taxon>Iridoviridae</taxon>
        <taxon>Alphairidovirinae</taxon>
        <taxon>Lymphocystivirus</taxon>
        <taxon>Lymphocystivirus paralichthys1</taxon>
        <taxon>Lymphocystis disease virus 2</taxon>
    </lineage>
</organism>
<dbReference type="KEGG" id="vg:2979086"/>
<evidence type="ECO:0000313" key="2">
    <source>
        <dbReference type="Proteomes" id="UP000106699"/>
    </source>
</evidence>
<protein>
    <submittedName>
        <fullName evidence="1">Uncharacterized protein</fullName>
    </submittedName>
</protein>
<dbReference type="GeneID" id="2979086"/>